<dbReference type="PROSITE" id="PS51272">
    <property type="entry name" value="SLH"/>
    <property type="match status" value="2"/>
</dbReference>
<dbReference type="InterPro" id="IPR001119">
    <property type="entry name" value="SLH_dom"/>
</dbReference>
<sequence>MKKTLFLFSVVVLVFAAISQSVWAFSDTKNDTNETKISALQELGILSGSKDGSFKPKDKLTYASGISIVVKGLGLNIDNLRFVKQPLASDSFPKAKNDAWYSDSLVIAAYNGLDLPKDLDPSAVMTREQFAHLLFRGIEKTGDYAFPEIYALLNDEAAVSTTYMDSIQKLLTISVIKLDAKNNFNPKLAITRGEAAGWLYDAAQFVKKNASNQPAPGTKHSFPLSDLTLSIKAITPEVNEVTITAQAPNSGYGMHITSLTFDGDQAVIDLEPTFPKPGMMYLQVITKVKVVTYVASNYKPVFNSSLSSVESSMAGSEISILPALNASTAEATIH</sequence>
<accession>A0A3G9JDD3</accession>
<dbReference type="RefSeq" id="WP_164522773.1">
    <property type="nucleotide sequence ID" value="NZ_AP019308.1"/>
</dbReference>
<evidence type="ECO:0000313" key="2">
    <source>
        <dbReference type="Proteomes" id="UP000275368"/>
    </source>
</evidence>
<name>A0A3G9JDD3_9BACL</name>
<keyword evidence="2" id="KW-1185">Reference proteome</keyword>
<dbReference type="Proteomes" id="UP000275368">
    <property type="component" value="Chromosome"/>
</dbReference>
<gene>
    <name evidence="1" type="ORF">Back11_25190</name>
</gene>
<proteinExistence type="predicted"/>
<organism evidence="1 2">
    <name type="scientific">Paenibacillus baekrokdamisoli</name>
    <dbReference type="NCBI Taxonomy" id="1712516"/>
    <lineage>
        <taxon>Bacteria</taxon>
        <taxon>Bacillati</taxon>
        <taxon>Bacillota</taxon>
        <taxon>Bacilli</taxon>
        <taxon>Bacillales</taxon>
        <taxon>Paenibacillaceae</taxon>
        <taxon>Paenibacillus</taxon>
    </lineage>
</organism>
<reference evidence="1 2" key="1">
    <citation type="submission" date="2018-11" db="EMBL/GenBank/DDBJ databases">
        <title>Complete genome sequence of Paenibacillus baekrokdamisoli strain KCTC 33723.</title>
        <authorList>
            <person name="Kang S.W."/>
            <person name="Lee K.C."/>
            <person name="Kim K.K."/>
            <person name="Kim J.S."/>
            <person name="Kim D.S."/>
            <person name="Ko S.H."/>
            <person name="Yang S.H."/>
            <person name="Lee J.S."/>
        </authorList>
    </citation>
    <scope>NUCLEOTIDE SEQUENCE [LARGE SCALE GENOMIC DNA]</scope>
    <source>
        <strain evidence="1 2">KCTC 33723</strain>
    </source>
</reference>
<dbReference type="KEGG" id="pbk:Back11_25190"/>
<dbReference type="AlphaFoldDB" id="A0A3G9JDD3"/>
<protein>
    <submittedName>
        <fullName evidence="1">Uncharacterized protein</fullName>
    </submittedName>
</protein>
<dbReference type="Pfam" id="PF00395">
    <property type="entry name" value="SLH"/>
    <property type="match status" value="2"/>
</dbReference>
<dbReference type="EMBL" id="AP019308">
    <property type="protein sequence ID" value="BBH21174.1"/>
    <property type="molecule type" value="Genomic_DNA"/>
</dbReference>
<evidence type="ECO:0000313" key="1">
    <source>
        <dbReference type="EMBL" id="BBH21174.1"/>
    </source>
</evidence>